<dbReference type="Proteomes" id="UP000030145">
    <property type="component" value="Unassembled WGS sequence"/>
</dbReference>
<evidence type="ECO:0008006" key="4">
    <source>
        <dbReference type="Google" id="ProtNLM"/>
    </source>
</evidence>
<feature type="region of interest" description="Disordered" evidence="1">
    <location>
        <begin position="26"/>
        <end position="59"/>
    </location>
</feature>
<dbReference type="AlphaFoldDB" id="A0A0A2DLU7"/>
<organism evidence="2 3">
    <name type="scientific">Corynebacterium auriscanis</name>
    <dbReference type="NCBI Taxonomy" id="99807"/>
    <lineage>
        <taxon>Bacteria</taxon>
        <taxon>Bacillati</taxon>
        <taxon>Actinomycetota</taxon>
        <taxon>Actinomycetes</taxon>
        <taxon>Mycobacteriales</taxon>
        <taxon>Corynebacteriaceae</taxon>
        <taxon>Corynebacterium</taxon>
    </lineage>
</organism>
<gene>
    <name evidence="2" type="ORF">MA47_05475</name>
</gene>
<evidence type="ECO:0000256" key="1">
    <source>
        <dbReference type="SAM" id="MobiDB-lite"/>
    </source>
</evidence>
<evidence type="ECO:0000313" key="2">
    <source>
        <dbReference type="EMBL" id="KGM18752.1"/>
    </source>
</evidence>
<dbReference type="PANTHER" id="PTHR38133:SF1">
    <property type="entry name" value="SLR1429 PROTEIN"/>
    <property type="match status" value="1"/>
</dbReference>
<evidence type="ECO:0000313" key="3">
    <source>
        <dbReference type="Proteomes" id="UP000030145"/>
    </source>
</evidence>
<keyword evidence="3" id="KW-1185">Reference proteome</keyword>
<protein>
    <recommendedName>
        <fullName evidence="4">SWIM-type domain-containing protein</fullName>
    </recommendedName>
</protein>
<dbReference type="GeneID" id="300553168"/>
<comment type="caution">
    <text evidence="2">The sequence shown here is derived from an EMBL/GenBank/DDBJ whole genome shotgun (WGS) entry which is preliminary data.</text>
</comment>
<name>A0A0A2DLU7_9CORY</name>
<sequence>MTEDKTTRWGDNVIIADFAGWRRRKQSRAEVAGTQPSDSASNARPKGGKTGVAGARGQQEHGFRESWVARVLMQQLVNKTDSGRVARGREYFRAGKVHDLAFDTDSAAALVAGSQLQPFDVQLVLSPLSEKQRAGVLGEVLRESTEVHALATGNRPGEAVVAGLLGHSTGDEQFAGLRTWCDCPDREDVCKHVVAVGLAVCEYLSEVPLRILSWRGIDTEPVTRLMQYMQVPATVTPLDGEGSGTERWRGAGTGGDDAGHEQPDIVDPKEFWGAPEHRVRWQVPQTEWGLDSGEREQLEKAVRTVTWNTVDQLNTMSELERCYESLSESEPVFDYGHAWGEALSDDDGKD</sequence>
<dbReference type="RefSeq" id="WP_035114100.1">
    <property type="nucleotide sequence ID" value="NZ_CP047046.1"/>
</dbReference>
<reference evidence="2 3" key="1">
    <citation type="submission" date="2014-10" db="EMBL/GenBank/DDBJ databases">
        <title>Whole Genome sequence of Corynebacterium auriscanis strain CIP 106629.</title>
        <authorList>
            <person name="Hassan S.S."/>
            <person name="Jamal S.B."/>
            <person name="Tiwari S."/>
            <person name="Oliveira L.D.C."/>
            <person name="Souza F."/>
            <person name="Mariano D.C."/>
            <person name="Almeida S."/>
            <person name="Dorella F."/>
            <person name="Pereira F."/>
            <person name="Carvalho A."/>
            <person name="Leal C.A."/>
            <person name="Soares S.D.C."/>
            <person name="Figueiredo H.C."/>
            <person name="Silva A."/>
            <person name="Azevedo V.A."/>
        </authorList>
    </citation>
    <scope>NUCLEOTIDE SEQUENCE [LARGE SCALE GENOMIC DNA]</scope>
    <source>
        <strain evidence="2 3">CIP 106629</strain>
    </source>
</reference>
<dbReference type="EMBL" id="JRVJ01000005">
    <property type="protein sequence ID" value="KGM18752.1"/>
    <property type="molecule type" value="Genomic_DNA"/>
</dbReference>
<dbReference type="PANTHER" id="PTHR38133">
    <property type="entry name" value="SLR1429 PROTEIN"/>
    <property type="match status" value="1"/>
</dbReference>
<proteinExistence type="predicted"/>
<accession>A0A0A2DLU7</accession>